<dbReference type="Gene3D" id="2.70.98.10">
    <property type="match status" value="1"/>
</dbReference>
<dbReference type="Pfam" id="PF17678">
    <property type="entry name" value="Glyco_hydro_92N"/>
    <property type="match status" value="1"/>
</dbReference>
<accession>A0A0D7AID5</accession>
<sequence length="237" mass="26382">MPFVNRAECEIISPSYYSVDLGLGEGGVLYTEQSAMSSVRHLWFMLNDASRPSVITSTPTNVMYPCGYVAVDAVRRQITGYNSEQMDWIIHSTSIAAAASGFHGYFCARFDKPFVVVGVCKNYTLLPADIEEAEGSLVSAFARFDVPEGQCSLQVDVRVRVSFISMAQACRNLDGEIPDGTSLEETARPTRTQWAEKLDRITIEGAASDNDLSTFYTVVYHSLQYPYEQHEWDGRPV</sequence>
<dbReference type="Gene3D" id="3.30.2080.10">
    <property type="entry name" value="GH92 mannosidase domain"/>
    <property type="match status" value="1"/>
</dbReference>
<dbReference type="PANTHER" id="PTHR12143">
    <property type="entry name" value="PEPTIDE N-GLYCANASE PNGASE -RELATED"/>
    <property type="match status" value="1"/>
</dbReference>
<keyword evidence="4" id="KW-1185">Reference proteome</keyword>
<dbReference type="EMBL" id="KN881692">
    <property type="protein sequence ID" value="KIY50090.1"/>
    <property type="molecule type" value="Genomic_DNA"/>
</dbReference>
<organism evidence="3 4">
    <name type="scientific">Fistulina hepatica ATCC 64428</name>
    <dbReference type="NCBI Taxonomy" id="1128425"/>
    <lineage>
        <taxon>Eukaryota</taxon>
        <taxon>Fungi</taxon>
        <taxon>Dikarya</taxon>
        <taxon>Basidiomycota</taxon>
        <taxon>Agaricomycotina</taxon>
        <taxon>Agaricomycetes</taxon>
        <taxon>Agaricomycetidae</taxon>
        <taxon>Agaricales</taxon>
        <taxon>Fistulinaceae</taxon>
        <taxon>Fistulina</taxon>
    </lineage>
</organism>
<dbReference type="AlphaFoldDB" id="A0A0D7AID5"/>
<dbReference type="Pfam" id="PF07971">
    <property type="entry name" value="Glyco_hydro_92"/>
    <property type="match status" value="1"/>
</dbReference>
<dbReference type="GO" id="GO:0000224">
    <property type="term" value="F:peptide-N4-(N-acetyl-beta-glucosaminyl)asparagine amidase activity"/>
    <property type="evidence" value="ECO:0007669"/>
    <property type="project" value="TreeGrafter"/>
</dbReference>
<dbReference type="Proteomes" id="UP000054144">
    <property type="component" value="Unassembled WGS sequence"/>
</dbReference>
<dbReference type="InterPro" id="IPR041371">
    <property type="entry name" value="GH92_N"/>
</dbReference>
<dbReference type="GO" id="GO:0005634">
    <property type="term" value="C:nucleus"/>
    <property type="evidence" value="ECO:0007669"/>
    <property type="project" value="TreeGrafter"/>
</dbReference>
<gene>
    <name evidence="3" type="ORF">FISHEDRAFT_57722</name>
</gene>
<evidence type="ECO:0000313" key="4">
    <source>
        <dbReference type="Proteomes" id="UP000054144"/>
    </source>
</evidence>
<dbReference type="InterPro" id="IPR014718">
    <property type="entry name" value="GH-type_carb-bd"/>
</dbReference>
<dbReference type="GO" id="GO:0005829">
    <property type="term" value="C:cytosol"/>
    <property type="evidence" value="ECO:0007669"/>
    <property type="project" value="TreeGrafter"/>
</dbReference>
<dbReference type="GO" id="GO:0006516">
    <property type="term" value="P:glycoprotein catabolic process"/>
    <property type="evidence" value="ECO:0007669"/>
    <property type="project" value="TreeGrafter"/>
</dbReference>
<feature type="domain" description="Glycosyl hydrolase family 92" evidence="1">
    <location>
        <begin position="168"/>
        <end position="235"/>
    </location>
</feature>
<dbReference type="InterPro" id="IPR012939">
    <property type="entry name" value="Glyco_hydro_92"/>
</dbReference>
<reference evidence="3 4" key="1">
    <citation type="journal article" date="2015" name="Fungal Genet. Biol.">
        <title>Evolution of novel wood decay mechanisms in Agaricales revealed by the genome sequences of Fistulina hepatica and Cylindrobasidium torrendii.</title>
        <authorList>
            <person name="Floudas D."/>
            <person name="Held B.W."/>
            <person name="Riley R."/>
            <person name="Nagy L.G."/>
            <person name="Koehler G."/>
            <person name="Ransdell A.S."/>
            <person name="Younus H."/>
            <person name="Chow J."/>
            <person name="Chiniquy J."/>
            <person name="Lipzen A."/>
            <person name="Tritt A."/>
            <person name="Sun H."/>
            <person name="Haridas S."/>
            <person name="LaButti K."/>
            <person name="Ohm R.A."/>
            <person name="Kues U."/>
            <person name="Blanchette R.A."/>
            <person name="Grigoriev I.V."/>
            <person name="Minto R.E."/>
            <person name="Hibbett D.S."/>
        </authorList>
    </citation>
    <scope>NUCLEOTIDE SEQUENCE [LARGE SCALE GENOMIC DNA]</scope>
    <source>
        <strain evidence="3 4">ATCC 64428</strain>
    </source>
</reference>
<evidence type="ECO:0000259" key="1">
    <source>
        <dbReference type="Pfam" id="PF07971"/>
    </source>
</evidence>
<dbReference type="PANTHER" id="PTHR12143:SF43">
    <property type="entry name" value="PUTATIVE-RELATED"/>
    <property type="match status" value="1"/>
</dbReference>
<evidence type="ECO:0000259" key="2">
    <source>
        <dbReference type="Pfam" id="PF17678"/>
    </source>
</evidence>
<feature type="domain" description="Glycosyl hydrolase family 92 N-terminal" evidence="2">
    <location>
        <begin position="8"/>
        <end position="161"/>
    </location>
</feature>
<protein>
    <submittedName>
        <fullName evidence="3">Uncharacterized protein</fullName>
    </submittedName>
</protein>
<proteinExistence type="predicted"/>
<evidence type="ECO:0000313" key="3">
    <source>
        <dbReference type="EMBL" id="KIY50090.1"/>
    </source>
</evidence>
<dbReference type="InterPro" id="IPR050883">
    <property type="entry name" value="PNGase"/>
</dbReference>
<dbReference type="GO" id="GO:0030246">
    <property type="term" value="F:carbohydrate binding"/>
    <property type="evidence" value="ECO:0007669"/>
    <property type="project" value="InterPro"/>
</dbReference>
<dbReference type="OrthoDB" id="3037583at2759"/>
<name>A0A0D7AID5_9AGAR</name>